<organism evidence="2 3">
    <name type="scientific">Vespula squamosa</name>
    <name type="common">Southern yellow jacket</name>
    <name type="synonym">Wasp</name>
    <dbReference type="NCBI Taxonomy" id="30214"/>
    <lineage>
        <taxon>Eukaryota</taxon>
        <taxon>Metazoa</taxon>
        <taxon>Ecdysozoa</taxon>
        <taxon>Arthropoda</taxon>
        <taxon>Hexapoda</taxon>
        <taxon>Insecta</taxon>
        <taxon>Pterygota</taxon>
        <taxon>Neoptera</taxon>
        <taxon>Endopterygota</taxon>
        <taxon>Hymenoptera</taxon>
        <taxon>Apocrita</taxon>
        <taxon>Aculeata</taxon>
        <taxon>Vespoidea</taxon>
        <taxon>Vespidae</taxon>
        <taxon>Vespinae</taxon>
        <taxon>Vespula</taxon>
    </lineage>
</organism>
<accession>A0ABD2BF99</accession>
<dbReference type="EMBL" id="JAUDFV010000105">
    <property type="protein sequence ID" value="KAL2731431.1"/>
    <property type="molecule type" value="Genomic_DNA"/>
</dbReference>
<dbReference type="AlphaFoldDB" id="A0ABD2BF99"/>
<evidence type="ECO:0000313" key="2">
    <source>
        <dbReference type="EMBL" id="KAL2731431.1"/>
    </source>
</evidence>
<dbReference type="Proteomes" id="UP001607302">
    <property type="component" value="Unassembled WGS sequence"/>
</dbReference>
<sequence length="91" mass="10475">MHHKTQREDSYKRRTDPANMSPHHGSFDLDPFGLNSRADRTPPVIWIYSIVWDMRRDVTHARSNSAQLGFHSVLFDGTRQDSPPSPKSSEI</sequence>
<name>A0ABD2BF99_VESSQ</name>
<gene>
    <name evidence="2" type="ORF">V1478_004976</name>
</gene>
<evidence type="ECO:0000256" key="1">
    <source>
        <dbReference type="SAM" id="MobiDB-lite"/>
    </source>
</evidence>
<feature type="compositionally biased region" description="Basic and acidic residues" evidence="1">
    <location>
        <begin position="1"/>
        <end position="16"/>
    </location>
</feature>
<reference evidence="2 3" key="1">
    <citation type="journal article" date="2024" name="Ann. Entomol. Soc. Am.">
        <title>Genomic analyses of the southern and eastern yellowjacket wasps (Hymenoptera: Vespidae) reveal evolutionary signatures of social life.</title>
        <authorList>
            <person name="Catto M.A."/>
            <person name="Caine P.B."/>
            <person name="Orr S.E."/>
            <person name="Hunt B.G."/>
            <person name="Goodisman M.A.D."/>
        </authorList>
    </citation>
    <scope>NUCLEOTIDE SEQUENCE [LARGE SCALE GENOMIC DNA]</scope>
    <source>
        <strain evidence="2">233</strain>
        <tissue evidence="2">Head and thorax</tissue>
    </source>
</reference>
<feature type="region of interest" description="Disordered" evidence="1">
    <location>
        <begin position="1"/>
        <end position="36"/>
    </location>
</feature>
<proteinExistence type="predicted"/>
<comment type="caution">
    <text evidence="2">The sequence shown here is derived from an EMBL/GenBank/DDBJ whole genome shotgun (WGS) entry which is preliminary data.</text>
</comment>
<keyword evidence="3" id="KW-1185">Reference proteome</keyword>
<protein>
    <submittedName>
        <fullName evidence="2">Uncharacterized protein</fullName>
    </submittedName>
</protein>
<evidence type="ECO:0000313" key="3">
    <source>
        <dbReference type="Proteomes" id="UP001607302"/>
    </source>
</evidence>